<organism evidence="1 2">
    <name type="scientific">Methylopila musalis</name>
    <dbReference type="NCBI Taxonomy" id="1134781"/>
    <lineage>
        <taxon>Bacteria</taxon>
        <taxon>Pseudomonadati</taxon>
        <taxon>Pseudomonadota</taxon>
        <taxon>Alphaproteobacteria</taxon>
        <taxon>Hyphomicrobiales</taxon>
        <taxon>Methylopilaceae</taxon>
        <taxon>Methylopila</taxon>
    </lineage>
</organism>
<accession>A0ABW3ZAB5</accession>
<keyword evidence="2" id="KW-1185">Reference proteome</keyword>
<feature type="non-terminal residue" evidence="1">
    <location>
        <position position="62"/>
    </location>
</feature>
<dbReference type="EMBL" id="JBHTMX010000172">
    <property type="protein sequence ID" value="MFD1333136.1"/>
    <property type="molecule type" value="Genomic_DNA"/>
</dbReference>
<dbReference type="Proteomes" id="UP001597171">
    <property type="component" value="Unassembled WGS sequence"/>
</dbReference>
<evidence type="ECO:0000313" key="1">
    <source>
        <dbReference type="EMBL" id="MFD1333136.1"/>
    </source>
</evidence>
<gene>
    <name evidence="1" type="ORF">ACFQ4O_14120</name>
</gene>
<dbReference type="Gene3D" id="1.10.540.10">
    <property type="entry name" value="Acyl-CoA dehydrogenase/oxidase, N-terminal domain"/>
    <property type="match status" value="1"/>
</dbReference>
<comment type="caution">
    <text evidence="1">The sequence shown here is derived from an EMBL/GenBank/DDBJ whole genome shotgun (WGS) entry which is preliminary data.</text>
</comment>
<dbReference type="InterPro" id="IPR037069">
    <property type="entry name" value="AcylCoA_DH/ox_N_sf"/>
</dbReference>
<evidence type="ECO:0000313" key="2">
    <source>
        <dbReference type="Proteomes" id="UP001597171"/>
    </source>
</evidence>
<reference evidence="2" key="1">
    <citation type="journal article" date="2019" name="Int. J. Syst. Evol. Microbiol.">
        <title>The Global Catalogue of Microorganisms (GCM) 10K type strain sequencing project: providing services to taxonomists for standard genome sequencing and annotation.</title>
        <authorList>
            <consortium name="The Broad Institute Genomics Platform"/>
            <consortium name="The Broad Institute Genome Sequencing Center for Infectious Disease"/>
            <person name="Wu L."/>
            <person name="Ma J."/>
        </authorList>
    </citation>
    <scope>NUCLEOTIDE SEQUENCE [LARGE SCALE GENOMIC DNA]</scope>
    <source>
        <strain evidence="2">CCUG 61696</strain>
    </source>
</reference>
<sequence length="62" mass="6328">MRADAPLSSSVFGGLDPLRAVEALAPAIAATAERHDREASLPLGNLRALHDAGLLALTAPQA</sequence>
<protein>
    <recommendedName>
        <fullName evidence="3">Acyl-CoA dehydrogenase</fullName>
    </recommendedName>
</protein>
<proteinExistence type="predicted"/>
<evidence type="ECO:0008006" key="3">
    <source>
        <dbReference type="Google" id="ProtNLM"/>
    </source>
</evidence>
<name>A0ABW3ZAB5_9HYPH</name>